<sequence>MALPLPVQRASFIPSRVTNTPATSTPVTNNSSHKYFSHKHSSLQIGILFCRLFCRLKMSSFTPINPRSSRVALTAQPTLGQATSRASGPTPRGDVDMLDRPSREDPPSSTAESAQPDAQAAEIDTGVEPGSVSTSEQTPPSTPLRAARKPLPTSRPARHAPAPAPAHAPAPRAGVVTAPAVAADPASPDTPPDTPPIDRRTEKTKREQEAARRIQKEGVRRPVPCRGCGARQAKIQLGGRRNPASDELLPCTVRSSYAGPCARCKSLKETCQEQEGAQPAFGKRYSPAELAGIAASAEARAGETAGAEEGKKVGA</sequence>
<feature type="compositionally biased region" description="Basic and acidic residues" evidence="1">
    <location>
        <begin position="93"/>
        <end position="106"/>
    </location>
</feature>
<evidence type="ECO:0000256" key="1">
    <source>
        <dbReference type="SAM" id="MobiDB-lite"/>
    </source>
</evidence>
<name>A0AAJ0HSX9_9PEZI</name>
<evidence type="ECO:0000313" key="3">
    <source>
        <dbReference type="Proteomes" id="UP001275084"/>
    </source>
</evidence>
<feature type="compositionally biased region" description="Polar residues" evidence="1">
    <location>
        <begin position="75"/>
        <end position="87"/>
    </location>
</feature>
<feature type="compositionally biased region" description="Low complexity" evidence="1">
    <location>
        <begin position="295"/>
        <end position="307"/>
    </location>
</feature>
<organism evidence="2 3">
    <name type="scientific">Lasiosphaeria hispida</name>
    <dbReference type="NCBI Taxonomy" id="260671"/>
    <lineage>
        <taxon>Eukaryota</taxon>
        <taxon>Fungi</taxon>
        <taxon>Dikarya</taxon>
        <taxon>Ascomycota</taxon>
        <taxon>Pezizomycotina</taxon>
        <taxon>Sordariomycetes</taxon>
        <taxon>Sordariomycetidae</taxon>
        <taxon>Sordariales</taxon>
        <taxon>Lasiosphaeriaceae</taxon>
        <taxon>Lasiosphaeria</taxon>
    </lineage>
</organism>
<keyword evidence="3" id="KW-1185">Reference proteome</keyword>
<dbReference type="AlphaFoldDB" id="A0AAJ0HSX9"/>
<dbReference type="Proteomes" id="UP001275084">
    <property type="component" value="Unassembled WGS sequence"/>
</dbReference>
<comment type="caution">
    <text evidence="2">The sequence shown here is derived from an EMBL/GenBank/DDBJ whole genome shotgun (WGS) entry which is preliminary data.</text>
</comment>
<feature type="compositionally biased region" description="Low complexity" evidence="1">
    <location>
        <begin position="169"/>
        <end position="187"/>
    </location>
</feature>
<reference evidence="2" key="2">
    <citation type="submission" date="2023-06" db="EMBL/GenBank/DDBJ databases">
        <authorList>
            <consortium name="Lawrence Berkeley National Laboratory"/>
            <person name="Haridas S."/>
            <person name="Hensen N."/>
            <person name="Bonometti L."/>
            <person name="Westerberg I."/>
            <person name="Brannstrom I.O."/>
            <person name="Guillou S."/>
            <person name="Cros-Aarteil S."/>
            <person name="Calhoun S."/>
            <person name="Kuo A."/>
            <person name="Mondo S."/>
            <person name="Pangilinan J."/>
            <person name="Riley R."/>
            <person name="Labutti K."/>
            <person name="Andreopoulos B."/>
            <person name="Lipzen A."/>
            <person name="Chen C."/>
            <person name="Yanf M."/>
            <person name="Daum C."/>
            <person name="Ng V."/>
            <person name="Clum A."/>
            <person name="Steindorff A."/>
            <person name="Ohm R."/>
            <person name="Martin F."/>
            <person name="Silar P."/>
            <person name="Natvig D."/>
            <person name="Lalanne C."/>
            <person name="Gautier V."/>
            <person name="Ament-Velasquez S.L."/>
            <person name="Kruys A."/>
            <person name="Hutchinson M.I."/>
            <person name="Powell A.J."/>
            <person name="Barry K."/>
            <person name="Miller A.N."/>
            <person name="Grigoriev I.V."/>
            <person name="Debuchy R."/>
            <person name="Gladieux P."/>
            <person name="Thoren M.H."/>
            <person name="Johannesson H."/>
        </authorList>
    </citation>
    <scope>NUCLEOTIDE SEQUENCE</scope>
    <source>
        <strain evidence="2">CBS 955.72</strain>
    </source>
</reference>
<gene>
    <name evidence="2" type="ORF">B0T25DRAFT_2874</name>
</gene>
<feature type="compositionally biased region" description="Basic and acidic residues" evidence="1">
    <location>
        <begin position="196"/>
        <end position="220"/>
    </location>
</feature>
<reference evidence="2" key="1">
    <citation type="journal article" date="2023" name="Mol. Phylogenet. Evol.">
        <title>Genome-scale phylogeny and comparative genomics of the fungal order Sordariales.</title>
        <authorList>
            <person name="Hensen N."/>
            <person name="Bonometti L."/>
            <person name="Westerberg I."/>
            <person name="Brannstrom I.O."/>
            <person name="Guillou S."/>
            <person name="Cros-Aarteil S."/>
            <person name="Calhoun S."/>
            <person name="Haridas S."/>
            <person name="Kuo A."/>
            <person name="Mondo S."/>
            <person name="Pangilinan J."/>
            <person name="Riley R."/>
            <person name="LaButti K."/>
            <person name="Andreopoulos B."/>
            <person name="Lipzen A."/>
            <person name="Chen C."/>
            <person name="Yan M."/>
            <person name="Daum C."/>
            <person name="Ng V."/>
            <person name="Clum A."/>
            <person name="Steindorff A."/>
            <person name="Ohm R.A."/>
            <person name="Martin F."/>
            <person name="Silar P."/>
            <person name="Natvig D.O."/>
            <person name="Lalanne C."/>
            <person name="Gautier V."/>
            <person name="Ament-Velasquez S.L."/>
            <person name="Kruys A."/>
            <person name="Hutchinson M.I."/>
            <person name="Powell A.J."/>
            <person name="Barry K."/>
            <person name="Miller A.N."/>
            <person name="Grigoriev I.V."/>
            <person name="Debuchy R."/>
            <person name="Gladieux P."/>
            <person name="Hiltunen Thoren M."/>
            <person name="Johannesson H."/>
        </authorList>
    </citation>
    <scope>NUCLEOTIDE SEQUENCE</scope>
    <source>
        <strain evidence="2">CBS 955.72</strain>
    </source>
</reference>
<accession>A0AAJ0HSX9</accession>
<evidence type="ECO:0000313" key="2">
    <source>
        <dbReference type="EMBL" id="KAK3362291.1"/>
    </source>
</evidence>
<dbReference type="EMBL" id="JAUIQD010000001">
    <property type="protein sequence ID" value="KAK3362291.1"/>
    <property type="molecule type" value="Genomic_DNA"/>
</dbReference>
<protein>
    <submittedName>
        <fullName evidence="2">Uncharacterized protein</fullName>
    </submittedName>
</protein>
<feature type="region of interest" description="Disordered" evidence="1">
    <location>
        <begin position="75"/>
        <end position="226"/>
    </location>
</feature>
<feature type="region of interest" description="Disordered" evidence="1">
    <location>
        <begin position="295"/>
        <end position="315"/>
    </location>
</feature>
<proteinExistence type="predicted"/>